<dbReference type="PaxDb" id="65489-OBART09G12170.1"/>
<dbReference type="Pfam" id="PF08268">
    <property type="entry name" value="FBA_3"/>
    <property type="match status" value="1"/>
</dbReference>
<sequence>MRIAINSWSTILLRYIPEDVLFKILSWLPSKSLIRFRSVCKAWHATISSSRFVNAHLECSKQRPSLLVIPGSFEMKKNGENIAFLMSLTFLEVSANGFDRYTAMVLLISTRKHKMMICNPSTREIVSLPEGSHSLCGGMGLGFGFDPHSNKYKVARAFYQRDYPTTRQVCKFEVLTLGTDAWRQTEDPPYPIDRLTPVHVKGAIYWKLDSGTGDLDL</sequence>
<dbReference type="STRING" id="65489.A0A0D3H7H5"/>
<name>A0A0D3H7H5_9ORYZ</name>
<dbReference type="PROSITE" id="PS50181">
    <property type="entry name" value="FBOX"/>
    <property type="match status" value="1"/>
</dbReference>
<dbReference type="Gene3D" id="1.20.1280.50">
    <property type="match status" value="1"/>
</dbReference>
<organism evidence="2">
    <name type="scientific">Oryza barthii</name>
    <dbReference type="NCBI Taxonomy" id="65489"/>
    <lineage>
        <taxon>Eukaryota</taxon>
        <taxon>Viridiplantae</taxon>
        <taxon>Streptophyta</taxon>
        <taxon>Embryophyta</taxon>
        <taxon>Tracheophyta</taxon>
        <taxon>Spermatophyta</taxon>
        <taxon>Magnoliopsida</taxon>
        <taxon>Liliopsida</taxon>
        <taxon>Poales</taxon>
        <taxon>Poaceae</taxon>
        <taxon>BOP clade</taxon>
        <taxon>Oryzoideae</taxon>
        <taxon>Oryzeae</taxon>
        <taxon>Oryzinae</taxon>
        <taxon>Oryza</taxon>
    </lineage>
</organism>
<dbReference type="SMART" id="SM00256">
    <property type="entry name" value="FBOX"/>
    <property type="match status" value="1"/>
</dbReference>
<dbReference type="NCBIfam" id="TIGR01640">
    <property type="entry name" value="F_box_assoc_1"/>
    <property type="match status" value="1"/>
</dbReference>
<protein>
    <recommendedName>
        <fullName evidence="1">F-box domain-containing protein</fullName>
    </recommendedName>
</protein>
<reference evidence="2" key="1">
    <citation type="journal article" date="2009" name="Rice">
        <title>De Novo Next Generation Sequencing of Plant Genomes.</title>
        <authorList>
            <person name="Rounsley S."/>
            <person name="Marri P.R."/>
            <person name="Yu Y."/>
            <person name="He R."/>
            <person name="Sisneros N."/>
            <person name="Goicoechea J.L."/>
            <person name="Lee S.J."/>
            <person name="Angelova A."/>
            <person name="Kudrna D."/>
            <person name="Luo M."/>
            <person name="Affourtit J."/>
            <person name="Desany B."/>
            <person name="Knight J."/>
            <person name="Niazi F."/>
            <person name="Egholm M."/>
            <person name="Wing R.A."/>
        </authorList>
    </citation>
    <scope>NUCLEOTIDE SEQUENCE [LARGE SCALE GENOMIC DNA]</scope>
    <source>
        <strain evidence="2">cv. IRGC 105608</strain>
    </source>
</reference>
<dbReference type="InterPro" id="IPR036047">
    <property type="entry name" value="F-box-like_dom_sf"/>
</dbReference>
<dbReference type="PANTHER" id="PTHR31672">
    <property type="entry name" value="BNACNNG10540D PROTEIN"/>
    <property type="match status" value="1"/>
</dbReference>
<dbReference type="CDD" id="cd22157">
    <property type="entry name" value="F-box_AtFBW1-like"/>
    <property type="match status" value="1"/>
</dbReference>
<feature type="domain" description="F-box" evidence="1">
    <location>
        <begin position="10"/>
        <end position="56"/>
    </location>
</feature>
<dbReference type="AlphaFoldDB" id="A0A0D3H7H5"/>
<proteinExistence type="predicted"/>
<reference evidence="2" key="2">
    <citation type="submission" date="2015-03" db="UniProtKB">
        <authorList>
            <consortium name="EnsemblPlants"/>
        </authorList>
    </citation>
    <scope>IDENTIFICATION</scope>
</reference>
<dbReference type="SUPFAM" id="SSF81383">
    <property type="entry name" value="F-box domain"/>
    <property type="match status" value="1"/>
</dbReference>
<dbReference type="eggNOG" id="ENOG502T151">
    <property type="taxonomic scope" value="Eukaryota"/>
</dbReference>
<accession>A0A0D3H7H5</accession>
<dbReference type="Pfam" id="PF00646">
    <property type="entry name" value="F-box"/>
    <property type="match status" value="1"/>
</dbReference>
<dbReference type="InterPro" id="IPR013187">
    <property type="entry name" value="F-box-assoc_dom_typ3"/>
</dbReference>
<dbReference type="InterPro" id="IPR050796">
    <property type="entry name" value="SCF_F-box_component"/>
</dbReference>
<dbReference type="Proteomes" id="UP000026960">
    <property type="component" value="Chromosome 9"/>
</dbReference>
<dbReference type="Gramene" id="OBART09G12170.1">
    <property type="protein sequence ID" value="OBART09G12170.1"/>
    <property type="gene ID" value="OBART09G12170"/>
</dbReference>
<evidence type="ECO:0000259" key="1">
    <source>
        <dbReference type="PROSITE" id="PS50181"/>
    </source>
</evidence>
<dbReference type="HOGENOM" id="CLU_034248_2_0_1"/>
<evidence type="ECO:0000313" key="3">
    <source>
        <dbReference type="Proteomes" id="UP000026960"/>
    </source>
</evidence>
<evidence type="ECO:0000313" key="2">
    <source>
        <dbReference type="EnsemblPlants" id="OBART09G12170.1"/>
    </source>
</evidence>
<dbReference type="InterPro" id="IPR001810">
    <property type="entry name" value="F-box_dom"/>
</dbReference>
<dbReference type="PANTHER" id="PTHR31672:SF13">
    <property type="entry name" value="F-BOX PROTEIN CPR30-LIKE"/>
    <property type="match status" value="1"/>
</dbReference>
<keyword evidence="3" id="KW-1185">Reference proteome</keyword>
<dbReference type="InterPro" id="IPR017451">
    <property type="entry name" value="F-box-assoc_interact_dom"/>
</dbReference>
<dbReference type="EnsemblPlants" id="OBART09G12170.1">
    <property type="protein sequence ID" value="OBART09G12170.1"/>
    <property type="gene ID" value="OBART09G12170"/>
</dbReference>